<evidence type="ECO:0000313" key="2">
    <source>
        <dbReference type="EMBL" id="GEK22074.1"/>
    </source>
</evidence>
<keyword evidence="1" id="KW-0732">Signal</keyword>
<keyword evidence="3" id="KW-1185">Reference proteome</keyword>
<protein>
    <recommendedName>
        <fullName evidence="4">Ribosomally synthesized peptide with SipW-like signal peptide</fullName>
    </recommendedName>
</protein>
<evidence type="ECO:0000256" key="1">
    <source>
        <dbReference type="SAM" id="SignalP"/>
    </source>
</evidence>
<feature type="chain" id="PRO_5021962479" description="Ribosomally synthesized peptide with SipW-like signal peptide" evidence="1">
    <location>
        <begin position="28"/>
        <end position="178"/>
    </location>
</feature>
<evidence type="ECO:0000313" key="3">
    <source>
        <dbReference type="Proteomes" id="UP000321118"/>
    </source>
</evidence>
<dbReference type="AlphaFoldDB" id="A0A510V5D7"/>
<dbReference type="EMBL" id="BJUB01000008">
    <property type="protein sequence ID" value="GEK22074.1"/>
    <property type="molecule type" value="Genomic_DNA"/>
</dbReference>
<organism evidence="2 3">
    <name type="scientific">Cellulomonas xylanilytica</name>
    <dbReference type="NCBI Taxonomy" id="233583"/>
    <lineage>
        <taxon>Bacteria</taxon>
        <taxon>Bacillati</taxon>
        <taxon>Actinomycetota</taxon>
        <taxon>Actinomycetes</taxon>
        <taxon>Micrococcales</taxon>
        <taxon>Cellulomonadaceae</taxon>
        <taxon>Cellulomonas</taxon>
    </lineage>
</organism>
<dbReference type="OrthoDB" id="5147916at2"/>
<feature type="signal peptide" evidence="1">
    <location>
        <begin position="1"/>
        <end position="27"/>
    </location>
</feature>
<comment type="caution">
    <text evidence="2">The sequence shown here is derived from an EMBL/GenBank/DDBJ whole genome shotgun (WGS) entry which is preliminary data.</text>
</comment>
<sequence>MPSRLRPALVACVAVVLLLVGSTTAYAAWSRATTAAAGSVAGGTFAGTVTWSTPLNLAGMYPGETRVGVVQVARTAGTNGRWVYTVGTPTVAVSGAATTASTALATRLTVTPYTAGTFSGTTCGGTPLTLGAASAVQALGSVVQHCVAVQLAANAPGTVQGGAVVVTVPVTLENRSTN</sequence>
<name>A0A510V5D7_9CELL</name>
<evidence type="ECO:0008006" key="4">
    <source>
        <dbReference type="Google" id="ProtNLM"/>
    </source>
</evidence>
<dbReference type="RefSeq" id="WP_146927869.1">
    <property type="nucleotide sequence ID" value="NZ_BJUB01000008.1"/>
</dbReference>
<gene>
    <name evidence="2" type="ORF">CXY01_25940</name>
</gene>
<dbReference type="Proteomes" id="UP000321118">
    <property type="component" value="Unassembled WGS sequence"/>
</dbReference>
<proteinExistence type="predicted"/>
<reference evidence="2 3" key="1">
    <citation type="submission" date="2019-07" db="EMBL/GenBank/DDBJ databases">
        <title>Whole genome shotgun sequence of Cellulomonas xylanilytica NBRC 101102.</title>
        <authorList>
            <person name="Hosoyama A."/>
            <person name="Uohara A."/>
            <person name="Ohji S."/>
            <person name="Ichikawa N."/>
        </authorList>
    </citation>
    <scope>NUCLEOTIDE SEQUENCE [LARGE SCALE GENOMIC DNA]</scope>
    <source>
        <strain evidence="2 3">NBRC 101102</strain>
    </source>
</reference>
<accession>A0A510V5D7</accession>